<comment type="caution">
    <text evidence="2">The sequence shown here is derived from an EMBL/GenBank/DDBJ whole genome shotgun (WGS) entry which is preliminary data.</text>
</comment>
<feature type="region of interest" description="Disordered" evidence="1">
    <location>
        <begin position="213"/>
        <end position="296"/>
    </location>
</feature>
<proteinExistence type="predicted"/>
<evidence type="ECO:0000313" key="2">
    <source>
        <dbReference type="EMBL" id="KOS37653.1"/>
    </source>
</evidence>
<keyword evidence="3" id="KW-1185">Reference proteome</keyword>
<feature type="compositionally biased region" description="Polar residues" evidence="1">
    <location>
        <begin position="260"/>
        <end position="288"/>
    </location>
</feature>
<dbReference type="EMBL" id="LHQQ01000304">
    <property type="protein sequence ID" value="KOS37653.1"/>
    <property type="molecule type" value="Genomic_DNA"/>
</dbReference>
<dbReference type="AlphaFoldDB" id="A0A0N0RXK5"/>
<feature type="compositionally biased region" description="Polar residues" evidence="1">
    <location>
        <begin position="30"/>
        <end position="59"/>
    </location>
</feature>
<dbReference type="OrthoDB" id="4155914at2759"/>
<accession>A0A0N0RXK5</accession>
<evidence type="ECO:0000313" key="3">
    <source>
        <dbReference type="Proteomes" id="UP000037696"/>
    </source>
</evidence>
<dbReference type="STRING" id="229535.A0A0N0RXK5"/>
<gene>
    <name evidence="2" type="ORF">ACN38_g11553</name>
</gene>
<feature type="region of interest" description="Disordered" evidence="1">
    <location>
        <begin position="1"/>
        <end position="59"/>
    </location>
</feature>
<dbReference type="Proteomes" id="UP000037696">
    <property type="component" value="Unassembled WGS sequence"/>
</dbReference>
<name>A0A0N0RXK5_9EURO</name>
<evidence type="ECO:0000256" key="1">
    <source>
        <dbReference type="SAM" id="MobiDB-lite"/>
    </source>
</evidence>
<feature type="compositionally biased region" description="Low complexity" evidence="1">
    <location>
        <begin position="240"/>
        <end position="254"/>
    </location>
</feature>
<feature type="region of interest" description="Disordered" evidence="1">
    <location>
        <begin position="130"/>
        <end position="195"/>
    </location>
</feature>
<organism evidence="2 3">
    <name type="scientific">Penicillium nordicum</name>
    <dbReference type="NCBI Taxonomy" id="229535"/>
    <lineage>
        <taxon>Eukaryota</taxon>
        <taxon>Fungi</taxon>
        <taxon>Dikarya</taxon>
        <taxon>Ascomycota</taxon>
        <taxon>Pezizomycotina</taxon>
        <taxon>Eurotiomycetes</taxon>
        <taxon>Eurotiomycetidae</taxon>
        <taxon>Eurotiales</taxon>
        <taxon>Aspergillaceae</taxon>
        <taxon>Penicillium</taxon>
    </lineage>
</organism>
<feature type="compositionally biased region" description="Polar residues" evidence="1">
    <location>
        <begin position="219"/>
        <end position="232"/>
    </location>
</feature>
<reference evidence="2 3" key="1">
    <citation type="submission" date="2015-08" db="EMBL/GenBank/DDBJ databases">
        <title>Genome sequencing of Penicillium nordicum.</title>
        <authorList>
            <person name="Nguyen H.D."/>
            <person name="Seifert K.A."/>
        </authorList>
    </citation>
    <scope>NUCLEOTIDE SEQUENCE [LARGE SCALE GENOMIC DNA]</scope>
    <source>
        <strain evidence="2 3">DAOMC 185683</strain>
    </source>
</reference>
<feature type="compositionally biased region" description="Polar residues" evidence="1">
    <location>
        <begin position="578"/>
        <end position="597"/>
    </location>
</feature>
<feature type="region of interest" description="Disordered" evidence="1">
    <location>
        <begin position="553"/>
        <end position="641"/>
    </location>
</feature>
<sequence>MRSAEQLARPAFAPPDPNIPNDSDRRFSQLEYSTGPVQNQSQTLNRSQSQRQKPLTDNSNVNVVADDSQHRKKGLVERSISVKGKTISLPISQPTSPEILHQETLDESDEHPTHLRPIYAENPSALAPQSLAHQQQYQQLQRGPRPSHPAHAQDNPERTKQPVQPLYTKLPRSTTDPSLLEQYVRPSPTDIVPESPRYEHLHRGQAFPFAQDPVLNIRPPSQQSDEPLSPLQSVYPDAMQSSAQASQNQGQSQQLDRQKSAGSPQQDRSRQGSVSNNMPDPGRSTPTNIHRREDSGEVDVRALIQKHDELQAKYSKVKRYYFEKDAQVQHLQNTVAHQRMAVSRTVLDDNEYTNRFQRLDGAIKDLAFSVRKYWRSIPSWLNGMVTDDALSVGTKEMTAVGRAVLSRWLVEEVFQRYFHPSLDPTFSVQLKNVEMNLRRQRPSSEEDRDNASARLSYWRRTTFDGLGDSLVGPEAQQHRVELVEHLIVELAAFMGSQLHEIALPDLEASVRMIIENSINIIEKIPLEARDVCVDYFPPGISLSEQYMKVEGQLPALSHPPPPPSDQEQLEEPTATEGDASSGSTAGVLENGSSAQQKPSKKSIFGALIRGKHAPSETSRPAPAPGPPEDKSEAAESAQSHPRIRFAAFLAVEVRGKGPATVLIKSPVWLVE</sequence>
<protein>
    <submittedName>
        <fullName evidence="2">Uncharacterized protein</fullName>
    </submittedName>
</protein>